<gene>
    <name evidence="2" type="ordered locus">SEN1989</name>
</gene>
<keyword evidence="1" id="KW-1133">Transmembrane helix</keyword>
<organism evidence="2 3">
    <name type="scientific">Salmonella enteritidis PT4 (strain P125109)</name>
    <dbReference type="NCBI Taxonomy" id="550537"/>
    <lineage>
        <taxon>Bacteria</taxon>
        <taxon>Pseudomonadati</taxon>
        <taxon>Pseudomonadota</taxon>
        <taxon>Gammaproteobacteria</taxon>
        <taxon>Enterobacterales</taxon>
        <taxon>Enterobacteriaceae</taxon>
        <taxon>Salmonella</taxon>
    </lineage>
</organism>
<proteinExistence type="predicted"/>
<dbReference type="KEGG" id="set:SEN1989"/>
<protein>
    <submittedName>
        <fullName evidence="2">Membrane protein</fullName>
    </submittedName>
</protein>
<evidence type="ECO:0000256" key="1">
    <source>
        <dbReference type="SAM" id="Phobius"/>
    </source>
</evidence>
<accession>A0A6C7HRJ7</accession>
<reference evidence="2 3" key="1">
    <citation type="journal article" date="2008" name="Genome Res.">
        <title>Comparative genome analysis of Salmonella enteritidis PT4 and Salmonella gallinarum 287/91 provides insights into evolutionary and host adaptation pathways.</title>
        <authorList>
            <person name="Thomson N.R."/>
            <person name="Clayton D.J."/>
            <person name="Windhorst D."/>
            <person name="Vernikos G."/>
            <person name="Davidson S."/>
            <person name="Churcher C."/>
            <person name="Quail M.A."/>
            <person name="Stevens M."/>
            <person name="Jones M.A."/>
            <person name="Watson M."/>
            <person name="Barron A."/>
            <person name="Layton A."/>
            <person name="Pickard D."/>
            <person name="Kingsley R.A."/>
            <person name="Bignell A."/>
            <person name="Clark L."/>
            <person name="Harris B."/>
            <person name="Ormond D."/>
            <person name="Abdellah Z."/>
            <person name="Brooks K."/>
            <person name="Cherevach I."/>
            <person name="Chillingworth T."/>
            <person name="Woodward J."/>
            <person name="Norberczak H."/>
            <person name="Lord A."/>
            <person name="Arrowsmith C."/>
            <person name="Jagels K."/>
            <person name="Moule S."/>
            <person name="Mungall K."/>
            <person name="Sanders M."/>
            <person name="Whitehead S."/>
            <person name="Chabalgoity J.A."/>
            <person name="Maskell D."/>
            <person name="Humphrey T."/>
            <person name="Roberts M."/>
            <person name="Barrow P.A."/>
            <person name="Dougan G."/>
            <person name="Parkhill J."/>
        </authorList>
    </citation>
    <scope>NUCLEOTIDE SEQUENCE [LARGE SCALE GENOMIC DNA]</scope>
    <source>
        <strain evidence="2 3">P125109</strain>
    </source>
</reference>
<dbReference type="EMBL" id="AM933172">
    <property type="protein sequence ID" value="CAR33571.1"/>
    <property type="molecule type" value="Genomic_DNA"/>
</dbReference>
<evidence type="ECO:0000313" key="2">
    <source>
        <dbReference type="EMBL" id="CAR33571.1"/>
    </source>
</evidence>
<name>A0A6C7HRJ7_SALEP</name>
<keyword evidence="1" id="KW-0472">Membrane</keyword>
<keyword evidence="1" id="KW-0812">Transmembrane</keyword>
<sequence length="99" mass="11471">MYRKTISLVAALRDCCQQSLCWTGLAPVKDVFSINNFFHIKLVPVISYKSFKCEDGYMCYISVPKVLPSFLCGLLTVYRTLLLMLIDIYFYLIHSIIIF</sequence>
<feature type="transmembrane region" description="Helical" evidence="1">
    <location>
        <begin position="66"/>
        <end position="92"/>
    </location>
</feature>
<dbReference type="AlphaFoldDB" id="A0A6C7HRJ7"/>
<evidence type="ECO:0000313" key="3">
    <source>
        <dbReference type="Proteomes" id="UP000000613"/>
    </source>
</evidence>
<dbReference type="Proteomes" id="UP000000613">
    <property type="component" value="Chromosome"/>
</dbReference>